<evidence type="ECO:0000256" key="4">
    <source>
        <dbReference type="ARBA" id="ARBA00022840"/>
    </source>
</evidence>
<dbReference type="Proteomes" id="UP000274920">
    <property type="component" value="Unassembled WGS sequence"/>
</dbReference>
<dbReference type="PROSITE" id="PS50893">
    <property type="entry name" value="ABC_TRANSPORTER_2"/>
    <property type="match status" value="1"/>
</dbReference>
<dbReference type="PANTHER" id="PTHR42711">
    <property type="entry name" value="ABC TRANSPORTER ATP-BINDING PROTEIN"/>
    <property type="match status" value="1"/>
</dbReference>
<dbReference type="Pfam" id="PF00005">
    <property type="entry name" value="ABC_tran"/>
    <property type="match status" value="1"/>
</dbReference>
<evidence type="ECO:0000259" key="5">
    <source>
        <dbReference type="PROSITE" id="PS50893"/>
    </source>
</evidence>
<comment type="caution">
    <text evidence="6">The sequence shown here is derived from an EMBL/GenBank/DDBJ whole genome shotgun (WGS) entry which is preliminary data.</text>
</comment>
<protein>
    <submittedName>
        <fullName evidence="6">ABC transporter ATP-binding protein</fullName>
    </submittedName>
</protein>
<name>A0A426DF59_9FIRM</name>
<gene>
    <name evidence="6" type="ORF">EBB54_08415</name>
</gene>
<dbReference type="PROSITE" id="PS00211">
    <property type="entry name" value="ABC_TRANSPORTER_1"/>
    <property type="match status" value="1"/>
</dbReference>
<dbReference type="SMART" id="SM00382">
    <property type="entry name" value="AAA"/>
    <property type="match status" value="1"/>
</dbReference>
<proteinExistence type="inferred from homology"/>
<evidence type="ECO:0000256" key="1">
    <source>
        <dbReference type="ARBA" id="ARBA00005417"/>
    </source>
</evidence>
<dbReference type="RefSeq" id="WP_125127067.1">
    <property type="nucleotide sequence ID" value="NZ_RHJS01000002.1"/>
</dbReference>
<keyword evidence="7" id="KW-1185">Reference proteome</keyword>
<keyword evidence="3" id="KW-0547">Nucleotide-binding</keyword>
<dbReference type="InterPro" id="IPR027417">
    <property type="entry name" value="P-loop_NTPase"/>
</dbReference>
<comment type="similarity">
    <text evidence="1">Belongs to the ABC transporter superfamily.</text>
</comment>
<evidence type="ECO:0000313" key="6">
    <source>
        <dbReference type="EMBL" id="RRK31385.1"/>
    </source>
</evidence>
<dbReference type="GO" id="GO:0005524">
    <property type="term" value="F:ATP binding"/>
    <property type="evidence" value="ECO:0007669"/>
    <property type="project" value="UniProtKB-KW"/>
</dbReference>
<sequence length="293" mass="32001">MNAIEMKGLTKFYGKARGIVGLDLAVSEGEFFGFIGPNGAGKSTTIRTLLGLIKGSGGSARIFGKDIAAEKNGILMETGYMPSEALFYPGMRVGEVIRLSAGLRRKDCAVEADLLCRRLGLDTSKKVHQLSFGNRKKVSIVCALQHQPRLCILDEPTSGLDPLMQREFFEILKERNARGATIFLSSHVLSEIQRNCTRAAIIREGRLIACGSVESLSKTSAKRVHVQGELTVSTLTEVRDLQQTGSGASFLYGGDIQALLRVLSEQKITDLTISEPDLEEIFLHYYLDGGEET</sequence>
<dbReference type="InterPro" id="IPR017871">
    <property type="entry name" value="ABC_transporter-like_CS"/>
</dbReference>
<dbReference type="SUPFAM" id="SSF52540">
    <property type="entry name" value="P-loop containing nucleoside triphosphate hydrolases"/>
    <property type="match status" value="1"/>
</dbReference>
<evidence type="ECO:0000256" key="3">
    <source>
        <dbReference type="ARBA" id="ARBA00022741"/>
    </source>
</evidence>
<dbReference type="GO" id="GO:0016887">
    <property type="term" value="F:ATP hydrolysis activity"/>
    <property type="evidence" value="ECO:0007669"/>
    <property type="project" value="InterPro"/>
</dbReference>
<evidence type="ECO:0000313" key="7">
    <source>
        <dbReference type="Proteomes" id="UP000274920"/>
    </source>
</evidence>
<dbReference type="EMBL" id="RHJS01000002">
    <property type="protein sequence ID" value="RRK31385.1"/>
    <property type="molecule type" value="Genomic_DNA"/>
</dbReference>
<dbReference type="InterPro" id="IPR003593">
    <property type="entry name" value="AAA+_ATPase"/>
</dbReference>
<accession>A0A426DF59</accession>
<dbReference type="InterPro" id="IPR003439">
    <property type="entry name" value="ABC_transporter-like_ATP-bd"/>
</dbReference>
<dbReference type="Gene3D" id="3.40.50.300">
    <property type="entry name" value="P-loop containing nucleotide triphosphate hydrolases"/>
    <property type="match status" value="1"/>
</dbReference>
<feature type="domain" description="ABC transporter" evidence="5">
    <location>
        <begin position="4"/>
        <end position="229"/>
    </location>
</feature>
<keyword evidence="2" id="KW-0813">Transport</keyword>
<dbReference type="PANTHER" id="PTHR42711:SF5">
    <property type="entry name" value="ABC TRANSPORTER ATP-BINDING PROTEIN NATA"/>
    <property type="match status" value="1"/>
</dbReference>
<keyword evidence="4 6" id="KW-0067">ATP-binding</keyword>
<reference evidence="6" key="1">
    <citation type="submission" date="2018-10" db="EMBL/GenBank/DDBJ databases">
        <title>Schaedlerella arabinophila gen. nov. sp. nov., isolated from the mouse intestinal tract and comparative analysis with the genome of the closely related altered Schaedler flora strain ASF502.</title>
        <authorList>
            <person name="Miyake S."/>
            <person name="Soh M."/>
            <person name="Seedorf H."/>
        </authorList>
    </citation>
    <scope>NUCLEOTIDE SEQUENCE [LARGE SCALE GENOMIC DNA]</scope>
    <source>
        <strain evidence="6">DSM 106076</strain>
    </source>
</reference>
<dbReference type="AlphaFoldDB" id="A0A426DF59"/>
<organism evidence="6 7">
    <name type="scientific">Schaedlerella arabinosiphila</name>
    <dbReference type="NCBI Taxonomy" id="2044587"/>
    <lineage>
        <taxon>Bacteria</taxon>
        <taxon>Bacillati</taxon>
        <taxon>Bacillota</taxon>
        <taxon>Clostridia</taxon>
        <taxon>Lachnospirales</taxon>
        <taxon>Lachnospiraceae</taxon>
        <taxon>Schaedlerella</taxon>
    </lineage>
</organism>
<evidence type="ECO:0000256" key="2">
    <source>
        <dbReference type="ARBA" id="ARBA00022448"/>
    </source>
</evidence>
<dbReference type="InterPro" id="IPR050763">
    <property type="entry name" value="ABC_transporter_ATP-binding"/>
</dbReference>
<dbReference type="CDD" id="cd03230">
    <property type="entry name" value="ABC_DR_subfamily_A"/>
    <property type="match status" value="1"/>
</dbReference>